<evidence type="ECO:0000256" key="1">
    <source>
        <dbReference type="SAM" id="Coils"/>
    </source>
</evidence>
<dbReference type="Proteomes" id="UP000829685">
    <property type="component" value="Unassembled WGS sequence"/>
</dbReference>
<accession>A0A9Q0AKU3</accession>
<evidence type="ECO:0000313" key="4">
    <source>
        <dbReference type="EMBL" id="KAI1860450.1"/>
    </source>
</evidence>
<dbReference type="CDD" id="cd00198">
    <property type="entry name" value="vWFA"/>
    <property type="match status" value="1"/>
</dbReference>
<evidence type="ECO:0000313" key="5">
    <source>
        <dbReference type="Proteomes" id="UP000829685"/>
    </source>
</evidence>
<feature type="compositionally biased region" description="Polar residues" evidence="2">
    <location>
        <begin position="1"/>
        <end position="12"/>
    </location>
</feature>
<protein>
    <recommendedName>
        <fullName evidence="3">VWFA domain-containing protein</fullName>
    </recommendedName>
</protein>
<dbReference type="Gene3D" id="3.40.50.410">
    <property type="entry name" value="von Willebrand factor, type A domain"/>
    <property type="match status" value="1"/>
</dbReference>
<comment type="caution">
    <text evidence="4">The sequence shown here is derived from an EMBL/GenBank/DDBJ whole genome shotgun (WGS) entry which is preliminary data.</text>
</comment>
<feature type="domain" description="VWFA" evidence="3">
    <location>
        <begin position="347"/>
        <end position="524"/>
    </location>
</feature>
<name>A0A9Q0AKU3_9PEZI</name>
<gene>
    <name evidence="4" type="ORF">JX265_009849</name>
</gene>
<dbReference type="SUPFAM" id="SSF53300">
    <property type="entry name" value="vWA-like"/>
    <property type="match status" value="1"/>
</dbReference>
<keyword evidence="5" id="KW-1185">Reference proteome</keyword>
<dbReference type="EMBL" id="JAFIMR010000031">
    <property type="protein sequence ID" value="KAI1860450.1"/>
    <property type="molecule type" value="Genomic_DNA"/>
</dbReference>
<sequence>MFTPGLTDNSSPKAVPTPASGPRENISLMMRLASEAVKSPESNVGPNLGLTTPRSSIVSLATAFKAARTPVCNASEPTEPETGSLTERALDMKVLQLANKLILEREERENLCQEIKSLQADNSLLRSANKSDALKHEENAVYLQRAIDELQQSIKGMRNQHHSESENYRRVTDNLLSELEGYKAQLATAQEERDTSSTLAQESKAQASNAKAAFELLSKDMEDSKMIHESEIRSHLAQLEAHRHTISELQSALEIADNASKREKRLADRHEEHMANITESHDAEIERMQRLLDTSYKTLQEFQDELHLVQESRESLIGERDQALAKARRLETKKAKRGRQVDFVDQLVILCVDASNSSQDVFHQVKQVYRDLLVFLKTKNSDTKVAVITHGHPNNLDVAPPEMITTTTLQLLNSVNTAGTEDYSYCLSKANEIIGSRMGMGSVFETKVIIMIGDGNAICDSSSGIEAEILILQRQNIPAHSVIVPNGSKRFKGYTMTKISEETEGVILTIDNYLSELDRLSARI</sequence>
<evidence type="ECO:0000256" key="2">
    <source>
        <dbReference type="SAM" id="MobiDB-lite"/>
    </source>
</evidence>
<proteinExistence type="predicted"/>
<dbReference type="AlphaFoldDB" id="A0A9Q0AKU3"/>
<keyword evidence="1" id="KW-0175">Coiled coil</keyword>
<feature type="region of interest" description="Disordered" evidence="2">
    <location>
        <begin position="1"/>
        <end position="23"/>
    </location>
</feature>
<dbReference type="PROSITE" id="PS50234">
    <property type="entry name" value="VWFA"/>
    <property type="match status" value="1"/>
</dbReference>
<reference evidence="4" key="1">
    <citation type="submission" date="2021-03" db="EMBL/GenBank/DDBJ databases">
        <title>Revisited historic fungal species revealed as producer of novel bioactive compounds through whole genome sequencing and comparative genomics.</title>
        <authorList>
            <person name="Vignolle G.A."/>
            <person name="Hochenegger N."/>
            <person name="Mach R.L."/>
            <person name="Mach-Aigner A.R."/>
            <person name="Javad Rahimi M."/>
            <person name="Salim K.A."/>
            <person name="Chan C.M."/>
            <person name="Lim L.B.L."/>
            <person name="Cai F."/>
            <person name="Druzhinina I.S."/>
            <person name="U'Ren J.M."/>
            <person name="Derntl C."/>
        </authorList>
    </citation>
    <scope>NUCLEOTIDE SEQUENCE</scope>
    <source>
        <strain evidence="4">TUCIM 5799</strain>
    </source>
</reference>
<organism evidence="4 5">
    <name type="scientific">Neoarthrinium moseri</name>
    <dbReference type="NCBI Taxonomy" id="1658444"/>
    <lineage>
        <taxon>Eukaryota</taxon>
        <taxon>Fungi</taxon>
        <taxon>Dikarya</taxon>
        <taxon>Ascomycota</taxon>
        <taxon>Pezizomycotina</taxon>
        <taxon>Sordariomycetes</taxon>
        <taxon>Xylariomycetidae</taxon>
        <taxon>Amphisphaeriales</taxon>
        <taxon>Apiosporaceae</taxon>
        <taxon>Neoarthrinium</taxon>
    </lineage>
</organism>
<evidence type="ECO:0000259" key="3">
    <source>
        <dbReference type="PROSITE" id="PS50234"/>
    </source>
</evidence>
<dbReference type="InterPro" id="IPR036465">
    <property type="entry name" value="vWFA_dom_sf"/>
</dbReference>
<feature type="coiled-coil region" evidence="1">
    <location>
        <begin position="101"/>
        <end position="192"/>
    </location>
</feature>
<feature type="coiled-coil region" evidence="1">
    <location>
        <begin position="285"/>
        <end position="333"/>
    </location>
</feature>
<dbReference type="InterPro" id="IPR002035">
    <property type="entry name" value="VWF_A"/>
</dbReference>